<sequence>MADQDGKLTIKEFTNGIRRMKGSASAKDIIDVCKQLSSSQERCYHTHQQVYAFASELRVLEQDIDTIAQDTSEVLGLFNEMFLRLQSHILRNRIARSRTSARRISAGCNAWRHQVKARPDSLTCNFPAR</sequence>
<evidence type="ECO:0000313" key="1">
    <source>
        <dbReference type="EMBL" id="CAK0858710.1"/>
    </source>
</evidence>
<comment type="caution">
    <text evidence="1">The sequence shown here is derived from an EMBL/GenBank/DDBJ whole genome shotgun (WGS) entry which is preliminary data.</text>
</comment>
<organism evidence="1 2">
    <name type="scientific">Prorocentrum cordatum</name>
    <dbReference type="NCBI Taxonomy" id="2364126"/>
    <lineage>
        <taxon>Eukaryota</taxon>
        <taxon>Sar</taxon>
        <taxon>Alveolata</taxon>
        <taxon>Dinophyceae</taxon>
        <taxon>Prorocentrales</taxon>
        <taxon>Prorocentraceae</taxon>
        <taxon>Prorocentrum</taxon>
    </lineage>
</organism>
<protein>
    <recommendedName>
        <fullName evidence="3">EF-hand domain-containing protein</fullName>
    </recommendedName>
</protein>
<keyword evidence="2" id="KW-1185">Reference proteome</keyword>
<proteinExistence type="predicted"/>
<reference evidence="1" key="1">
    <citation type="submission" date="2023-10" db="EMBL/GenBank/DDBJ databases">
        <authorList>
            <person name="Chen Y."/>
            <person name="Shah S."/>
            <person name="Dougan E. K."/>
            <person name="Thang M."/>
            <person name="Chan C."/>
        </authorList>
    </citation>
    <scope>NUCLEOTIDE SEQUENCE [LARGE SCALE GENOMIC DNA]</scope>
</reference>
<accession>A0ABN9UI83</accession>
<name>A0ABN9UI83_9DINO</name>
<gene>
    <name evidence="1" type="ORF">PCOR1329_LOCUS48321</name>
</gene>
<evidence type="ECO:0000313" key="2">
    <source>
        <dbReference type="Proteomes" id="UP001189429"/>
    </source>
</evidence>
<evidence type="ECO:0008006" key="3">
    <source>
        <dbReference type="Google" id="ProtNLM"/>
    </source>
</evidence>
<dbReference type="Proteomes" id="UP001189429">
    <property type="component" value="Unassembled WGS sequence"/>
</dbReference>
<dbReference type="EMBL" id="CAUYUJ010015837">
    <property type="protein sequence ID" value="CAK0858710.1"/>
    <property type="molecule type" value="Genomic_DNA"/>
</dbReference>